<evidence type="ECO:0000256" key="5">
    <source>
        <dbReference type="ARBA" id="ARBA00023163"/>
    </source>
</evidence>
<dbReference type="Pfam" id="PF00072">
    <property type="entry name" value="Response_reg"/>
    <property type="match status" value="1"/>
</dbReference>
<keyword evidence="3" id="KW-0805">Transcription regulation</keyword>
<protein>
    <submittedName>
        <fullName evidence="10">Response regulator transcription factor</fullName>
    </submittedName>
</protein>
<dbReference type="InterPro" id="IPR039420">
    <property type="entry name" value="WalR-like"/>
</dbReference>
<comment type="caution">
    <text evidence="10">The sequence shown here is derived from an EMBL/GenBank/DDBJ whole genome shotgun (WGS) entry which is preliminary data.</text>
</comment>
<dbReference type="PROSITE" id="PS50110">
    <property type="entry name" value="RESPONSE_REGULATORY"/>
    <property type="match status" value="1"/>
</dbReference>
<reference evidence="11" key="1">
    <citation type="journal article" date="2019" name="Int. J. Syst. Evol. Microbiol.">
        <title>The Global Catalogue of Microorganisms (GCM) 10K type strain sequencing project: providing services to taxonomists for standard genome sequencing and annotation.</title>
        <authorList>
            <consortium name="The Broad Institute Genomics Platform"/>
            <consortium name="The Broad Institute Genome Sequencing Center for Infectious Disease"/>
            <person name="Wu L."/>
            <person name="Ma J."/>
        </authorList>
    </citation>
    <scope>NUCLEOTIDE SEQUENCE [LARGE SCALE GENOMIC DNA]</scope>
    <source>
        <strain evidence="11">IBRC 10765</strain>
    </source>
</reference>
<dbReference type="InterPro" id="IPR001867">
    <property type="entry name" value="OmpR/PhoB-type_DNA-bd"/>
</dbReference>
<keyword evidence="1 6" id="KW-0597">Phosphoprotein</keyword>
<dbReference type="RefSeq" id="WP_380692873.1">
    <property type="nucleotide sequence ID" value="NZ_JBHRYR010000002.1"/>
</dbReference>
<sequence length="225" mass="24876">MPRILVIEDHPDLRIEMVDYLKFLGFDTTGADSIASMNAALSKQCFDVVLLDLGLPDGDAMTEIAPLRAKLGLAIGIIIVSARGSADERVQGLAAGADHYLVKPVHLPELSTLIERLCERLPPESEGWVLRKSLHELQAPNGQTVSLTGGEFTLVLELAQAEEELSREHLCRRLQPGGAVTDTRKLDTYFSRLRSKIRQQSAMELPIHAFRNRGYALSEPVKIVR</sequence>
<dbReference type="InterPro" id="IPR011006">
    <property type="entry name" value="CheY-like_superfamily"/>
</dbReference>
<dbReference type="Pfam" id="PF00486">
    <property type="entry name" value="Trans_reg_C"/>
    <property type="match status" value="1"/>
</dbReference>
<evidence type="ECO:0000256" key="7">
    <source>
        <dbReference type="PROSITE-ProRule" id="PRU01091"/>
    </source>
</evidence>
<evidence type="ECO:0000256" key="4">
    <source>
        <dbReference type="ARBA" id="ARBA00023125"/>
    </source>
</evidence>
<keyword evidence="2" id="KW-0902">Two-component regulatory system</keyword>
<gene>
    <name evidence="10" type="ORF">ACFOOG_02240</name>
</gene>
<dbReference type="SUPFAM" id="SSF46894">
    <property type="entry name" value="C-terminal effector domain of the bipartite response regulators"/>
    <property type="match status" value="1"/>
</dbReference>
<dbReference type="Proteomes" id="UP001595617">
    <property type="component" value="Unassembled WGS sequence"/>
</dbReference>
<evidence type="ECO:0000256" key="3">
    <source>
        <dbReference type="ARBA" id="ARBA00023015"/>
    </source>
</evidence>
<dbReference type="EMBL" id="JBHRYR010000002">
    <property type="protein sequence ID" value="MFC3851640.1"/>
    <property type="molecule type" value="Genomic_DNA"/>
</dbReference>
<dbReference type="InterPro" id="IPR016032">
    <property type="entry name" value="Sig_transdc_resp-reg_C-effctor"/>
</dbReference>
<feature type="domain" description="OmpR/PhoB-type" evidence="9">
    <location>
        <begin position="120"/>
        <end position="219"/>
    </location>
</feature>
<keyword evidence="11" id="KW-1185">Reference proteome</keyword>
<feature type="modified residue" description="4-aspartylphosphate" evidence="6">
    <location>
        <position position="52"/>
    </location>
</feature>
<dbReference type="PROSITE" id="PS51755">
    <property type="entry name" value="OMPR_PHOB"/>
    <property type="match status" value="1"/>
</dbReference>
<keyword evidence="5" id="KW-0804">Transcription</keyword>
<dbReference type="InterPro" id="IPR036388">
    <property type="entry name" value="WH-like_DNA-bd_sf"/>
</dbReference>
<proteinExistence type="predicted"/>
<evidence type="ECO:0000256" key="1">
    <source>
        <dbReference type="ARBA" id="ARBA00022553"/>
    </source>
</evidence>
<accession>A0ABV7ZWX0</accession>
<dbReference type="CDD" id="cd00383">
    <property type="entry name" value="trans_reg_C"/>
    <property type="match status" value="1"/>
</dbReference>
<dbReference type="PANTHER" id="PTHR48111">
    <property type="entry name" value="REGULATOR OF RPOS"/>
    <property type="match status" value="1"/>
</dbReference>
<evidence type="ECO:0000259" key="8">
    <source>
        <dbReference type="PROSITE" id="PS50110"/>
    </source>
</evidence>
<evidence type="ECO:0000313" key="10">
    <source>
        <dbReference type="EMBL" id="MFC3851640.1"/>
    </source>
</evidence>
<organism evidence="10 11">
    <name type="scientific">Saccharospirillum mangrovi</name>
    <dbReference type="NCBI Taxonomy" id="2161747"/>
    <lineage>
        <taxon>Bacteria</taxon>
        <taxon>Pseudomonadati</taxon>
        <taxon>Pseudomonadota</taxon>
        <taxon>Gammaproteobacteria</taxon>
        <taxon>Oceanospirillales</taxon>
        <taxon>Saccharospirillaceae</taxon>
        <taxon>Saccharospirillum</taxon>
    </lineage>
</organism>
<evidence type="ECO:0000259" key="9">
    <source>
        <dbReference type="PROSITE" id="PS51755"/>
    </source>
</evidence>
<evidence type="ECO:0000256" key="2">
    <source>
        <dbReference type="ARBA" id="ARBA00023012"/>
    </source>
</evidence>
<evidence type="ECO:0000313" key="11">
    <source>
        <dbReference type="Proteomes" id="UP001595617"/>
    </source>
</evidence>
<feature type="domain" description="Response regulatory" evidence="8">
    <location>
        <begin position="3"/>
        <end position="118"/>
    </location>
</feature>
<name>A0ABV7ZWX0_9GAMM</name>
<dbReference type="SMART" id="SM00448">
    <property type="entry name" value="REC"/>
    <property type="match status" value="1"/>
</dbReference>
<dbReference type="Gene3D" id="1.10.10.10">
    <property type="entry name" value="Winged helix-like DNA-binding domain superfamily/Winged helix DNA-binding domain"/>
    <property type="match status" value="1"/>
</dbReference>
<dbReference type="SUPFAM" id="SSF52172">
    <property type="entry name" value="CheY-like"/>
    <property type="match status" value="1"/>
</dbReference>
<dbReference type="Gene3D" id="3.40.50.2300">
    <property type="match status" value="1"/>
</dbReference>
<dbReference type="SMART" id="SM00862">
    <property type="entry name" value="Trans_reg_C"/>
    <property type="match status" value="1"/>
</dbReference>
<dbReference type="InterPro" id="IPR001789">
    <property type="entry name" value="Sig_transdc_resp-reg_receiver"/>
</dbReference>
<evidence type="ECO:0000256" key="6">
    <source>
        <dbReference type="PROSITE-ProRule" id="PRU00169"/>
    </source>
</evidence>
<feature type="DNA-binding region" description="OmpR/PhoB-type" evidence="7">
    <location>
        <begin position="120"/>
        <end position="219"/>
    </location>
</feature>
<dbReference type="PANTHER" id="PTHR48111:SF1">
    <property type="entry name" value="TWO-COMPONENT RESPONSE REGULATOR ORR33"/>
    <property type="match status" value="1"/>
</dbReference>
<keyword evidence="4 7" id="KW-0238">DNA-binding</keyword>